<evidence type="ECO:0000256" key="1">
    <source>
        <dbReference type="SAM" id="Phobius"/>
    </source>
</evidence>
<feature type="transmembrane region" description="Helical" evidence="1">
    <location>
        <begin position="16"/>
        <end position="40"/>
    </location>
</feature>
<keyword evidence="3" id="KW-1185">Reference proteome</keyword>
<protein>
    <submittedName>
        <fullName evidence="2">Uncharacterized protein</fullName>
    </submittedName>
</protein>
<comment type="caution">
    <text evidence="2">The sequence shown here is derived from an EMBL/GenBank/DDBJ whole genome shotgun (WGS) entry which is preliminary data.</text>
</comment>
<keyword evidence="1" id="KW-1133">Transmembrane helix</keyword>
<proteinExistence type="predicted"/>
<gene>
    <name evidence="2" type="ORF">ACFOZ0_27230</name>
</gene>
<organism evidence="2 3">
    <name type="scientific">Streptomyces yaanensis</name>
    <dbReference type="NCBI Taxonomy" id="1142239"/>
    <lineage>
        <taxon>Bacteria</taxon>
        <taxon>Bacillati</taxon>
        <taxon>Actinomycetota</taxon>
        <taxon>Actinomycetes</taxon>
        <taxon>Kitasatosporales</taxon>
        <taxon>Streptomycetaceae</taxon>
        <taxon>Streptomyces</taxon>
    </lineage>
</organism>
<evidence type="ECO:0000313" key="3">
    <source>
        <dbReference type="Proteomes" id="UP001595701"/>
    </source>
</evidence>
<sequence>MKDALPPLFSGDFRPGLLVGGIGVVLLLGLLAGALGAVGVTRRRTPSLSPFEAPADPPVSYLRRAAERELDLLAQEFMDHEDTFTDHEYTFTDHEDSGGPAGPPSGLQPHIRAWDCFDAALLLVDGDRDALSRPGTEPADLVAVAVLARAGRAALAGDVYDRCCGANPLHGPARGPDGPDPRPVCQTCRAVAAPALTLPTGEGRDRAPYDEATGPLPAVRDGIAQLILTVREYASVQ</sequence>
<reference evidence="3" key="1">
    <citation type="journal article" date="2019" name="Int. J. Syst. Evol. Microbiol.">
        <title>The Global Catalogue of Microorganisms (GCM) 10K type strain sequencing project: providing services to taxonomists for standard genome sequencing and annotation.</title>
        <authorList>
            <consortium name="The Broad Institute Genomics Platform"/>
            <consortium name="The Broad Institute Genome Sequencing Center for Infectious Disease"/>
            <person name="Wu L."/>
            <person name="Ma J."/>
        </authorList>
    </citation>
    <scope>NUCLEOTIDE SEQUENCE [LARGE SCALE GENOMIC DNA]</scope>
    <source>
        <strain evidence="3">CGMCC 4.7035</strain>
    </source>
</reference>
<name>A0ABV7SLT1_9ACTN</name>
<dbReference type="Proteomes" id="UP001595701">
    <property type="component" value="Unassembled WGS sequence"/>
</dbReference>
<keyword evidence="1" id="KW-0472">Membrane</keyword>
<accession>A0ABV7SLT1</accession>
<evidence type="ECO:0000313" key="2">
    <source>
        <dbReference type="EMBL" id="MFC3576904.1"/>
    </source>
</evidence>
<dbReference type="EMBL" id="JBHRWR010000021">
    <property type="protein sequence ID" value="MFC3576904.1"/>
    <property type="molecule type" value="Genomic_DNA"/>
</dbReference>
<dbReference type="RefSeq" id="WP_310763775.1">
    <property type="nucleotide sequence ID" value="NZ_JBHRWR010000021.1"/>
</dbReference>
<keyword evidence="1" id="KW-0812">Transmembrane</keyword>